<keyword evidence="2" id="KW-1185">Reference proteome</keyword>
<dbReference type="CTD" id="36345900"/>
<proteinExistence type="predicted"/>
<name>W6U1J7_ECHGR</name>
<dbReference type="Proteomes" id="UP000019149">
    <property type="component" value="Unassembled WGS sequence"/>
</dbReference>
<evidence type="ECO:0000313" key="2">
    <source>
        <dbReference type="Proteomes" id="UP000019149"/>
    </source>
</evidence>
<organism evidence="1 2">
    <name type="scientific">Echinococcus granulosus</name>
    <name type="common">Hydatid tapeworm</name>
    <dbReference type="NCBI Taxonomy" id="6210"/>
    <lineage>
        <taxon>Eukaryota</taxon>
        <taxon>Metazoa</taxon>
        <taxon>Spiralia</taxon>
        <taxon>Lophotrochozoa</taxon>
        <taxon>Platyhelminthes</taxon>
        <taxon>Cestoda</taxon>
        <taxon>Eucestoda</taxon>
        <taxon>Cyclophyllidea</taxon>
        <taxon>Taeniidae</taxon>
        <taxon>Echinococcus</taxon>
        <taxon>Echinococcus granulosus group</taxon>
    </lineage>
</organism>
<protein>
    <submittedName>
        <fullName evidence="1">Uncharacterized protein</fullName>
    </submittedName>
</protein>
<comment type="caution">
    <text evidence="1">The sequence shown here is derived from an EMBL/GenBank/DDBJ whole genome shotgun (WGS) entry which is preliminary data.</text>
</comment>
<sequence length="109" mass="12203">MKLPSLLKWSGIRYSKVPPYDADLRFNVGEYLSLTLCKPVPSSFLGRSADCFNKSIHLLLEVGLSHRGSWVVGHKSWKVCLAVVRATLCRRVISDVTPTLKAFRARLCA</sequence>
<dbReference type="RefSeq" id="XP_024346146.1">
    <property type="nucleotide sequence ID" value="XM_024499434.1"/>
</dbReference>
<dbReference type="AlphaFoldDB" id="W6U1J7"/>
<evidence type="ECO:0000313" key="1">
    <source>
        <dbReference type="EMBL" id="EUB54950.1"/>
    </source>
</evidence>
<dbReference type="EMBL" id="APAU02000197">
    <property type="protein sequence ID" value="EUB54950.1"/>
    <property type="molecule type" value="Genomic_DNA"/>
</dbReference>
<accession>W6U1J7</accession>
<reference evidence="1 2" key="1">
    <citation type="journal article" date="2013" name="Nat. Genet.">
        <title>The genome of the hydatid tapeworm Echinococcus granulosus.</title>
        <authorList>
            <person name="Zheng H."/>
            <person name="Zhang W."/>
            <person name="Zhang L."/>
            <person name="Zhang Z."/>
            <person name="Li J."/>
            <person name="Lu G."/>
            <person name="Zhu Y."/>
            <person name="Wang Y."/>
            <person name="Huang Y."/>
            <person name="Liu J."/>
            <person name="Kang H."/>
            <person name="Chen J."/>
            <person name="Wang L."/>
            <person name="Chen A."/>
            <person name="Yu S."/>
            <person name="Gao Z."/>
            <person name="Jin L."/>
            <person name="Gu W."/>
            <person name="Wang Z."/>
            <person name="Zhao L."/>
            <person name="Shi B."/>
            <person name="Wen H."/>
            <person name="Lin R."/>
            <person name="Jones M.K."/>
            <person name="Brejova B."/>
            <person name="Vinar T."/>
            <person name="Zhao G."/>
            <person name="McManus D.P."/>
            <person name="Chen Z."/>
            <person name="Zhou Y."/>
            <person name="Wang S."/>
        </authorList>
    </citation>
    <scope>NUCLEOTIDE SEQUENCE [LARGE SCALE GENOMIC DNA]</scope>
</reference>
<gene>
    <name evidence="1" type="ORF">EGR_10185</name>
</gene>
<dbReference type="GeneID" id="36345900"/>
<dbReference type="KEGG" id="egl:EGR_10185"/>